<evidence type="ECO:0008006" key="3">
    <source>
        <dbReference type="Google" id="ProtNLM"/>
    </source>
</evidence>
<evidence type="ECO:0000313" key="1">
    <source>
        <dbReference type="EMBL" id="RAJ98094.1"/>
    </source>
</evidence>
<accession>A0A327X1C6</accession>
<evidence type="ECO:0000313" key="2">
    <source>
        <dbReference type="Proteomes" id="UP000248790"/>
    </source>
</evidence>
<keyword evidence="2" id="KW-1185">Reference proteome</keyword>
<dbReference type="OrthoDB" id="1097343at2"/>
<sequence length="179" mass="20029">MTTQPKQNITTERATGLLKGGQPLIDVYVDGELKLETNGIWDKDVVFENSIIENFSGSVTQFNNPVRLINCHFKNCQFVFTYFSGGLTIDNCTFDSYLDFQAGGHNKAGNAVIITNNGFNGFVNFFDCWYESDVIINNNRFCKGTNLLGKPNNIPITFDVEPVIENNIGELDINHEGKD</sequence>
<dbReference type="AlphaFoldDB" id="A0A327X1C6"/>
<gene>
    <name evidence="1" type="ORF">LX87_03002</name>
</gene>
<organism evidence="1 2">
    <name type="scientific">Larkinella arboricola</name>
    <dbReference type="NCBI Taxonomy" id="643671"/>
    <lineage>
        <taxon>Bacteria</taxon>
        <taxon>Pseudomonadati</taxon>
        <taxon>Bacteroidota</taxon>
        <taxon>Cytophagia</taxon>
        <taxon>Cytophagales</taxon>
        <taxon>Spirosomataceae</taxon>
        <taxon>Larkinella</taxon>
    </lineage>
</organism>
<dbReference type="SUPFAM" id="SSF51126">
    <property type="entry name" value="Pectin lyase-like"/>
    <property type="match status" value="1"/>
</dbReference>
<dbReference type="Proteomes" id="UP000248790">
    <property type="component" value="Unassembled WGS sequence"/>
</dbReference>
<dbReference type="InterPro" id="IPR011050">
    <property type="entry name" value="Pectin_lyase_fold/virulence"/>
</dbReference>
<name>A0A327X1C6_LARAB</name>
<dbReference type="EMBL" id="QLMC01000003">
    <property type="protein sequence ID" value="RAJ98094.1"/>
    <property type="molecule type" value="Genomic_DNA"/>
</dbReference>
<dbReference type="RefSeq" id="WP_111629029.1">
    <property type="nucleotide sequence ID" value="NZ_QLMC01000003.1"/>
</dbReference>
<reference evidence="1 2" key="1">
    <citation type="submission" date="2018-06" db="EMBL/GenBank/DDBJ databases">
        <title>Genomic Encyclopedia of Archaeal and Bacterial Type Strains, Phase II (KMG-II): from individual species to whole genera.</title>
        <authorList>
            <person name="Goeker M."/>
        </authorList>
    </citation>
    <scope>NUCLEOTIDE SEQUENCE [LARGE SCALE GENOMIC DNA]</scope>
    <source>
        <strain evidence="1 2">DSM 21851</strain>
    </source>
</reference>
<comment type="caution">
    <text evidence="1">The sequence shown here is derived from an EMBL/GenBank/DDBJ whole genome shotgun (WGS) entry which is preliminary data.</text>
</comment>
<proteinExistence type="predicted"/>
<protein>
    <recommendedName>
        <fullName evidence="3">Parallel beta helix pectate lyase-like protein</fullName>
    </recommendedName>
</protein>